<evidence type="ECO:0000256" key="1">
    <source>
        <dbReference type="ARBA" id="ARBA00023027"/>
    </source>
</evidence>
<dbReference type="GO" id="GO:0006103">
    <property type="term" value="P:2-oxoglutarate metabolic process"/>
    <property type="evidence" value="ECO:0007669"/>
    <property type="project" value="TreeGrafter"/>
</dbReference>
<dbReference type="InterPro" id="IPR050151">
    <property type="entry name" value="Class-I_Pyr_Nuc-Dis_Oxidored"/>
</dbReference>
<feature type="non-terminal residue" evidence="3">
    <location>
        <position position="1"/>
    </location>
</feature>
<dbReference type="PANTHER" id="PTHR22912:SF160">
    <property type="entry name" value="DIHYDROLIPOYL DEHYDROGENASE"/>
    <property type="match status" value="1"/>
</dbReference>
<accession>A0A383DG59</accession>
<feature type="domain" description="Pyridine nucleotide-disulphide oxidoreductase dimerisation" evidence="2">
    <location>
        <begin position="7"/>
        <end position="70"/>
    </location>
</feature>
<dbReference type="Pfam" id="PF02852">
    <property type="entry name" value="Pyr_redox_dim"/>
    <property type="match status" value="1"/>
</dbReference>
<dbReference type="PANTHER" id="PTHR22912">
    <property type="entry name" value="DISULFIDE OXIDOREDUCTASE"/>
    <property type="match status" value="1"/>
</dbReference>
<proteinExistence type="predicted"/>
<dbReference type="GO" id="GO:0050660">
    <property type="term" value="F:flavin adenine dinucleotide binding"/>
    <property type="evidence" value="ECO:0007669"/>
    <property type="project" value="TreeGrafter"/>
</dbReference>
<dbReference type="Gene3D" id="3.30.390.30">
    <property type="match status" value="1"/>
</dbReference>
<protein>
    <recommendedName>
        <fullName evidence="2">Pyridine nucleotide-disulphide oxidoreductase dimerisation domain-containing protein</fullName>
    </recommendedName>
</protein>
<dbReference type="InterPro" id="IPR004099">
    <property type="entry name" value="Pyr_nucl-diS_OxRdtase_dimer"/>
</dbReference>
<keyword evidence="1" id="KW-0520">NAD</keyword>
<dbReference type="AlphaFoldDB" id="A0A383DG59"/>
<reference evidence="3" key="1">
    <citation type="submission" date="2018-05" db="EMBL/GenBank/DDBJ databases">
        <authorList>
            <person name="Lanie J.A."/>
            <person name="Ng W.-L."/>
            <person name="Kazmierczak K.M."/>
            <person name="Andrzejewski T.M."/>
            <person name="Davidsen T.M."/>
            <person name="Wayne K.J."/>
            <person name="Tettelin H."/>
            <person name="Glass J.I."/>
            <person name="Rusch D."/>
            <person name="Podicherti R."/>
            <person name="Tsui H.-C.T."/>
            <person name="Winkler M.E."/>
        </authorList>
    </citation>
    <scope>NUCLEOTIDE SEQUENCE</scope>
</reference>
<dbReference type="GO" id="GO:0004148">
    <property type="term" value="F:dihydrolipoyl dehydrogenase (NADH) activity"/>
    <property type="evidence" value="ECO:0007669"/>
    <property type="project" value="TreeGrafter"/>
</dbReference>
<sequence>ALTMEAEKTGGFVRVVARESDHVILGIQATGSHVSELSGEFTLALEMGSVLEDIAGTIHAHPTMSEAFHEGVLKTLGHAIHTA</sequence>
<evidence type="ECO:0000259" key="2">
    <source>
        <dbReference type="Pfam" id="PF02852"/>
    </source>
</evidence>
<gene>
    <name evidence="3" type="ORF">METZ01_LOCUS496331</name>
</gene>
<evidence type="ECO:0000313" key="3">
    <source>
        <dbReference type="EMBL" id="SVE43477.1"/>
    </source>
</evidence>
<dbReference type="PRINTS" id="PR00411">
    <property type="entry name" value="PNDRDTASEI"/>
</dbReference>
<dbReference type="SUPFAM" id="SSF55424">
    <property type="entry name" value="FAD/NAD-linked reductases, dimerisation (C-terminal) domain"/>
    <property type="match status" value="1"/>
</dbReference>
<name>A0A383DG59_9ZZZZ</name>
<dbReference type="InterPro" id="IPR016156">
    <property type="entry name" value="FAD/NAD-linked_Rdtase_dimer_sf"/>
</dbReference>
<organism evidence="3">
    <name type="scientific">marine metagenome</name>
    <dbReference type="NCBI Taxonomy" id="408172"/>
    <lineage>
        <taxon>unclassified sequences</taxon>
        <taxon>metagenomes</taxon>
        <taxon>ecological metagenomes</taxon>
    </lineage>
</organism>
<dbReference type="EMBL" id="UINC01217047">
    <property type="protein sequence ID" value="SVE43477.1"/>
    <property type="molecule type" value="Genomic_DNA"/>
</dbReference>